<dbReference type="EMBL" id="BKCJ010002189">
    <property type="protein sequence ID" value="GEU46875.1"/>
    <property type="molecule type" value="Genomic_DNA"/>
</dbReference>
<gene>
    <name evidence="1" type="ORF">Tci_018853</name>
</gene>
<evidence type="ECO:0008006" key="2">
    <source>
        <dbReference type="Google" id="ProtNLM"/>
    </source>
</evidence>
<evidence type="ECO:0000313" key="1">
    <source>
        <dbReference type="EMBL" id="GEU46875.1"/>
    </source>
</evidence>
<organism evidence="1">
    <name type="scientific">Tanacetum cinerariifolium</name>
    <name type="common">Dalmatian daisy</name>
    <name type="synonym">Chrysanthemum cinerariifolium</name>
    <dbReference type="NCBI Taxonomy" id="118510"/>
    <lineage>
        <taxon>Eukaryota</taxon>
        <taxon>Viridiplantae</taxon>
        <taxon>Streptophyta</taxon>
        <taxon>Embryophyta</taxon>
        <taxon>Tracheophyta</taxon>
        <taxon>Spermatophyta</taxon>
        <taxon>Magnoliopsida</taxon>
        <taxon>eudicotyledons</taxon>
        <taxon>Gunneridae</taxon>
        <taxon>Pentapetalae</taxon>
        <taxon>asterids</taxon>
        <taxon>campanulids</taxon>
        <taxon>Asterales</taxon>
        <taxon>Asteraceae</taxon>
        <taxon>Asteroideae</taxon>
        <taxon>Anthemideae</taxon>
        <taxon>Anthemidinae</taxon>
        <taxon>Tanacetum</taxon>
    </lineage>
</organism>
<reference evidence="1" key="1">
    <citation type="journal article" date="2019" name="Sci. Rep.">
        <title>Draft genome of Tanacetum cinerariifolium, the natural source of mosquito coil.</title>
        <authorList>
            <person name="Yamashiro T."/>
            <person name="Shiraishi A."/>
            <person name="Satake H."/>
            <person name="Nakayama K."/>
        </authorList>
    </citation>
    <scope>NUCLEOTIDE SEQUENCE</scope>
</reference>
<dbReference type="AlphaFoldDB" id="A0A6L2KFW8"/>
<sequence length="382" mass="43378">MSSLRYGNARNLNRVENIQTDNTNNTGTTNVTQNVVTEDLPQLLDFRGGSHVTNVSPFDVGGFSSWKDKFLVYLDDLEPYLLEILENRPFVPKSPTCTSENVLIKPQKQWSLEDRRLANQDKRLKTIIISCLSNDVMRLKILLNDLETKGVSIPHDEMLRKTQREAVNSWLISMLSFMTKLSLQTRRGKYKALKAELALLTKTIDVVSKNKSEKGLVVKSFDCDEESLSSEDEGVTRVKAFMAIVEDEPAMGKTDARSGQWMKITMKKVHRLMSMTDGDERKHVLDYTNVDLHYEEDQRKKFLSGRGKRKETIFSKEIVKEIVFTKEEKYPSETIHAVTSDTEPKCDVPEPLHSLLKLVGAEPIGTSNDVITPAKKPLLLSL</sequence>
<proteinExistence type="predicted"/>
<name>A0A6L2KFW8_TANCI</name>
<accession>A0A6L2KFW8</accession>
<protein>
    <recommendedName>
        <fullName evidence="2">Retrovirus-related Pol polyprotein from transposon TNT 1-94</fullName>
    </recommendedName>
</protein>
<comment type="caution">
    <text evidence="1">The sequence shown here is derived from an EMBL/GenBank/DDBJ whole genome shotgun (WGS) entry which is preliminary data.</text>
</comment>